<reference evidence="5" key="1">
    <citation type="submission" date="2020-09" db="EMBL/GenBank/DDBJ databases">
        <title>A novel bacterium of genus Paenibacillus, isolated from South China Sea.</title>
        <authorList>
            <person name="Huang H."/>
            <person name="Mo K."/>
            <person name="Hu Y."/>
        </authorList>
    </citation>
    <scope>NUCLEOTIDE SEQUENCE</scope>
    <source>
        <strain evidence="5">IB182363</strain>
    </source>
</reference>
<dbReference type="GO" id="GO:0016854">
    <property type="term" value="F:racemase and epimerase activity"/>
    <property type="evidence" value="ECO:0007669"/>
    <property type="project" value="UniProtKB-ARBA"/>
</dbReference>
<sequence length="374" mass="39863">MTRIAKIDVWSVRVPGRRVFELGNGSKVTPGGVGRPVMFIRMETDDGIVGWGEQRANPMWHYETIETMVAAVRHHLAPLALGLSPYEIGTFHKRAEAAMSISVSNGMPFARAAMDIAFHDLAGKMAGLPLHALLGGALVSEVPLCSAIGIDRPEVMAANAAESSAYTAYKIKISGDIAEDARRIRKIVETTGSNPLWLDANQSYTPGTIWRMLESIRDISTVACVEQPVKSHDWNGMASVRMRCGLPVAIDEGSFSAADLAKAARMGAADMVVLKICKAGGIRKCLESAAVAEANGIALLGSGLTDCGIAFAAAIHMFSTLQLALPPELNGPELLEDMLVKGLEITNATVKVPTGPGLGVEPDVDKLKDLKFYV</sequence>
<dbReference type="PANTHER" id="PTHR48073:SF2">
    <property type="entry name" value="O-SUCCINYLBENZOATE SYNTHASE"/>
    <property type="match status" value="1"/>
</dbReference>
<dbReference type="Pfam" id="PF13378">
    <property type="entry name" value="MR_MLE_C"/>
    <property type="match status" value="1"/>
</dbReference>
<accession>A0A927GYC4</accession>
<gene>
    <name evidence="5" type="ORF">IDH45_05565</name>
</gene>
<dbReference type="Pfam" id="PF02746">
    <property type="entry name" value="MR_MLE_N"/>
    <property type="match status" value="1"/>
</dbReference>
<dbReference type="SFLD" id="SFLDS00001">
    <property type="entry name" value="Enolase"/>
    <property type="match status" value="1"/>
</dbReference>
<dbReference type="EMBL" id="JACXJA010000006">
    <property type="protein sequence ID" value="MBD2861455.1"/>
    <property type="molecule type" value="Genomic_DNA"/>
</dbReference>
<dbReference type="SUPFAM" id="SSF54826">
    <property type="entry name" value="Enolase N-terminal domain-like"/>
    <property type="match status" value="1"/>
</dbReference>
<comment type="similarity">
    <text evidence="1">Belongs to the mandelate racemase/muconate lactonizing enzyme family.</text>
</comment>
<dbReference type="AlphaFoldDB" id="A0A927GYC4"/>
<evidence type="ECO:0000256" key="3">
    <source>
        <dbReference type="ARBA" id="ARBA00023235"/>
    </source>
</evidence>
<protein>
    <submittedName>
        <fullName evidence="5">Muconate cycloisomerase</fullName>
    </submittedName>
</protein>
<dbReference type="InterPro" id="IPR013341">
    <property type="entry name" value="Mandelate_racemase_N_dom"/>
</dbReference>
<dbReference type="PANTHER" id="PTHR48073">
    <property type="entry name" value="O-SUCCINYLBENZOATE SYNTHASE-RELATED"/>
    <property type="match status" value="1"/>
</dbReference>
<feature type="domain" description="Mandelate racemase/muconate lactonizing enzyme C-terminal" evidence="4">
    <location>
        <begin position="153"/>
        <end position="247"/>
    </location>
</feature>
<evidence type="ECO:0000313" key="6">
    <source>
        <dbReference type="Proteomes" id="UP000639396"/>
    </source>
</evidence>
<dbReference type="RefSeq" id="WP_190925503.1">
    <property type="nucleotide sequence ID" value="NZ_JACXJA010000006.1"/>
</dbReference>
<dbReference type="SUPFAM" id="SSF51604">
    <property type="entry name" value="Enolase C-terminal domain-like"/>
    <property type="match status" value="1"/>
</dbReference>
<dbReference type="SMART" id="SM00922">
    <property type="entry name" value="MR_MLE"/>
    <property type="match status" value="1"/>
</dbReference>
<dbReference type="InterPro" id="IPR029065">
    <property type="entry name" value="Enolase_C-like"/>
</dbReference>
<dbReference type="Gene3D" id="3.20.20.120">
    <property type="entry name" value="Enolase-like C-terminal domain"/>
    <property type="match status" value="1"/>
</dbReference>
<evidence type="ECO:0000256" key="1">
    <source>
        <dbReference type="ARBA" id="ARBA00008031"/>
    </source>
</evidence>
<keyword evidence="2" id="KW-0479">Metal-binding</keyword>
<dbReference type="InterPro" id="IPR029017">
    <property type="entry name" value="Enolase-like_N"/>
</dbReference>
<dbReference type="InterPro" id="IPR036849">
    <property type="entry name" value="Enolase-like_C_sf"/>
</dbReference>
<dbReference type="InterPro" id="IPR013342">
    <property type="entry name" value="Mandelate_racemase_C"/>
</dbReference>
<dbReference type="Proteomes" id="UP000639396">
    <property type="component" value="Unassembled WGS sequence"/>
</dbReference>
<evidence type="ECO:0000259" key="4">
    <source>
        <dbReference type="SMART" id="SM00922"/>
    </source>
</evidence>
<proteinExistence type="inferred from homology"/>
<keyword evidence="6" id="KW-1185">Reference proteome</keyword>
<organism evidence="5 6">
    <name type="scientific">Paenibacillus oceani</name>
    <dbReference type="NCBI Taxonomy" id="2772510"/>
    <lineage>
        <taxon>Bacteria</taxon>
        <taxon>Bacillati</taxon>
        <taxon>Bacillota</taxon>
        <taxon>Bacilli</taxon>
        <taxon>Bacillales</taxon>
        <taxon>Paenibacillaceae</taxon>
        <taxon>Paenibacillus</taxon>
    </lineage>
</organism>
<evidence type="ECO:0000256" key="2">
    <source>
        <dbReference type="ARBA" id="ARBA00022723"/>
    </source>
</evidence>
<evidence type="ECO:0000313" key="5">
    <source>
        <dbReference type="EMBL" id="MBD2861455.1"/>
    </source>
</evidence>
<dbReference type="SFLD" id="SFLDG00180">
    <property type="entry name" value="muconate_cycloisomerase"/>
    <property type="match status" value="1"/>
</dbReference>
<dbReference type="GO" id="GO:0046872">
    <property type="term" value="F:metal ion binding"/>
    <property type="evidence" value="ECO:0007669"/>
    <property type="project" value="UniProtKB-KW"/>
</dbReference>
<dbReference type="Gene3D" id="3.30.390.10">
    <property type="entry name" value="Enolase-like, N-terminal domain"/>
    <property type="match status" value="1"/>
</dbReference>
<name>A0A927GYC4_9BACL</name>
<keyword evidence="3" id="KW-0413">Isomerase</keyword>
<comment type="caution">
    <text evidence="5">The sequence shown here is derived from an EMBL/GenBank/DDBJ whole genome shotgun (WGS) entry which is preliminary data.</text>
</comment>